<keyword evidence="2 4" id="KW-0802">TPR repeat</keyword>
<dbReference type="AlphaFoldDB" id="A0A6P3F7K1"/>
<protein>
    <submittedName>
        <fullName evidence="6">Interferon-induced protein with tetratricopeptide repeats 1B-like isoform X1</fullName>
    </submittedName>
    <submittedName>
        <fullName evidence="7">Interferon-induced protein with tetratricopeptide repeats 1B-like isoform X2</fullName>
    </submittedName>
</protein>
<evidence type="ECO:0000256" key="2">
    <source>
        <dbReference type="ARBA" id="ARBA00022803"/>
    </source>
</evidence>
<dbReference type="FunFam" id="1.25.40.10:FF:000026">
    <property type="entry name" value="Interferon-induced protein with tetratricopeptide repeats 5"/>
    <property type="match status" value="1"/>
</dbReference>
<evidence type="ECO:0000256" key="3">
    <source>
        <dbReference type="ARBA" id="ARBA00038336"/>
    </source>
</evidence>
<evidence type="ECO:0000313" key="7">
    <source>
        <dbReference type="RefSeq" id="XP_023571949.1"/>
    </source>
</evidence>
<dbReference type="PANTHER" id="PTHR10271:SF16">
    <property type="entry name" value="INTERFERON-INDUCED PROTEIN WITH TETRATRICOPEPTIDE REPEATS 1B"/>
    <property type="match status" value="1"/>
</dbReference>
<feature type="repeat" description="TPR" evidence="4">
    <location>
        <begin position="244"/>
        <end position="277"/>
    </location>
</feature>
<dbReference type="GO" id="GO:0051607">
    <property type="term" value="P:defense response to virus"/>
    <property type="evidence" value="ECO:0007669"/>
    <property type="project" value="TreeGrafter"/>
</dbReference>
<dbReference type="Gene3D" id="1.25.40.10">
    <property type="entry name" value="Tetratricopeptide repeat domain"/>
    <property type="match status" value="3"/>
</dbReference>
<dbReference type="GO" id="GO:0005829">
    <property type="term" value="C:cytosol"/>
    <property type="evidence" value="ECO:0007669"/>
    <property type="project" value="TreeGrafter"/>
</dbReference>
<dbReference type="Proteomes" id="UP000515203">
    <property type="component" value="Unplaced"/>
</dbReference>
<dbReference type="Pfam" id="PF13181">
    <property type="entry name" value="TPR_8"/>
    <property type="match status" value="1"/>
</dbReference>
<feature type="repeat" description="TPR" evidence="4">
    <location>
        <begin position="329"/>
        <end position="362"/>
    </location>
</feature>
<dbReference type="GeneID" id="101570939"/>
<proteinExistence type="inferred from homology"/>
<comment type="similarity">
    <text evidence="3">Belongs to the IFIT family.</text>
</comment>
<name>A0A6P3F7K1_OCTDE</name>
<dbReference type="SUPFAM" id="SSF48452">
    <property type="entry name" value="TPR-like"/>
    <property type="match status" value="3"/>
</dbReference>
<dbReference type="Pfam" id="PF13432">
    <property type="entry name" value="TPR_16"/>
    <property type="match status" value="1"/>
</dbReference>
<reference evidence="6 7" key="1">
    <citation type="submission" date="2025-04" db="UniProtKB">
        <authorList>
            <consortium name="RefSeq"/>
        </authorList>
    </citation>
    <scope>IDENTIFICATION</scope>
</reference>
<evidence type="ECO:0000256" key="4">
    <source>
        <dbReference type="PROSITE-ProRule" id="PRU00339"/>
    </source>
</evidence>
<keyword evidence="1" id="KW-0677">Repeat</keyword>
<dbReference type="RefSeq" id="XP_023571949.1">
    <property type="nucleotide sequence ID" value="XM_023716181.1"/>
</dbReference>
<dbReference type="GO" id="GO:0003723">
    <property type="term" value="F:RNA binding"/>
    <property type="evidence" value="ECO:0007669"/>
    <property type="project" value="TreeGrafter"/>
</dbReference>
<organism evidence="5 6">
    <name type="scientific">Octodon degus</name>
    <name type="common">Degu</name>
    <name type="synonym">Sciurus degus</name>
    <dbReference type="NCBI Taxonomy" id="10160"/>
    <lineage>
        <taxon>Eukaryota</taxon>
        <taxon>Metazoa</taxon>
        <taxon>Chordata</taxon>
        <taxon>Craniata</taxon>
        <taxon>Vertebrata</taxon>
        <taxon>Euteleostomi</taxon>
        <taxon>Mammalia</taxon>
        <taxon>Eutheria</taxon>
        <taxon>Euarchontoglires</taxon>
        <taxon>Glires</taxon>
        <taxon>Rodentia</taxon>
        <taxon>Hystricomorpha</taxon>
        <taxon>Octodontidae</taxon>
        <taxon>Octodon</taxon>
    </lineage>
</organism>
<dbReference type="PROSITE" id="PS50005">
    <property type="entry name" value="TPR"/>
    <property type="match status" value="2"/>
</dbReference>
<dbReference type="SMART" id="SM00028">
    <property type="entry name" value="TPR"/>
    <property type="match status" value="6"/>
</dbReference>
<sequence length="463" mass="53419">MSGTTEEHQVKDCLAQLKCHFTWELAIEEAEIPDLESRVLEHIENSDTNKVPMYNLQAYVEHLKGHNDKALQSLEDAESLIQKEHADQSDTKSLVTWSNYAWVCYHLGRLADARMYLDKVESTCKKLASPFRFQMACPEVDCEEGWALLKCGGQNYKRAEACFEKALKAEPENPEFNAGYAIVVFRQDCDSSAASLEPLRKALRLNPEDGYLKVLLALKLQDKGKEAEGEKYIEEALSCKAFWADVFPYAAKFYRRKGCVDEALRLYTLALQASPNSAYLHHQIGLCHKAKMFQMKGARTREEREIIDKLAQLAIGEFQTTISDRPTFEMAYINLAEVYANIRQYGEAEENFQRVFRMENVVDHLQQELHFRYGRFQEWHMKSEEKAITHYLKGLKVEGMSFARDKLLNALEKLANRRVQKKVHIVESLGLLGWVHKLKGDMNKALLCYEEALRHTKELNPMF</sequence>
<dbReference type="RefSeq" id="XP_004632163.2">
    <property type="nucleotide sequence ID" value="XM_004632106.2"/>
</dbReference>
<dbReference type="InterPro" id="IPR011990">
    <property type="entry name" value="TPR-like_helical_dom_sf"/>
</dbReference>
<dbReference type="Pfam" id="PF13176">
    <property type="entry name" value="TPR_7"/>
    <property type="match status" value="1"/>
</dbReference>
<dbReference type="OrthoDB" id="10043504at2759"/>
<evidence type="ECO:0000313" key="6">
    <source>
        <dbReference type="RefSeq" id="XP_004632163.2"/>
    </source>
</evidence>
<dbReference type="PANTHER" id="PTHR10271">
    <property type="entry name" value="INTERFERON-INDUCED PROTEIN WITH TETRATRICOPEPTIDE REPEATS"/>
    <property type="match status" value="1"/>
</dbReference>
<keyword evidence="5" id="KW-1185">Reference proteome</keyword>
<evidence type="ECO:0000313" key="5">
    <source>
        <dbReference type="Proteomes" id="UP000515203"/>
    </source>
</evidence>
<dbReference type="InterPro" id="IPR019734">
    <property type="entry name" value="TPR_rpt"/>
</dbReference>
<gene>
    <name evidence="6 7" type="primary">LOC101570939</name>
</gene>
<accession>A0A6P3F7K1</accession>
<evidence type="ECO:0000256" key="1">
    <source>
        <dbReference type="ARBA" id="ARBA00022737"/>
    </source>
</evidence>